<gene>
    <name evidence="2" type="ORF">HG543_44890</name>
</gene>
<evidence type="ECO:0000313" key="3">
    <source>
        <dbReference type="Proteomes" id="UP000518300"/>
    </source>
</evidence>
<name>A0A848LXG3_9BACT</name>
<comment type="caution">
    <text evidence="2">The sequence shown here is derived from an EMBL/GenBank/DDBJ whole genome shotgun (WGS) entry which is preliminary data.</text>
</comment>
<evidence type="ECO:0008006" key="4">
    <source>
        <dbReference type="Google" id="ProtNLM"/>
    </source>
</evidence>
<dbReference type="EMBL" id="JABBJJ010000368">
    <property type="protein sequence ID" value="NMO21944.1"/>
    <property type="molecule type" value="Genomic_DNA"/>
</dbReference>
<reference evidence="2 3" key="1">
    <citation type="submission" date="2020-04" db="EMBL/GenBank/DDBJ databases">
        <title>Draft genome of Pyxidicoccus fallax type strain.</title>
        <authorList>
            <person name="Whitworth D.E."/>
        </authorList>
    </citation>
    <scope>NUCLEOTIDE SEQUENCE [LARGE SCALE GENOMIC DNA]</scope>
    <source>
        <strain evidence="2 3">DSM 14698</strain>
    </source>
</reference>
<dbReference type="InterPro" id="IPR019198">
    <property type="entry name" value="Beta_propeller_containing"/>
</dbReference>
<evidence type="ECO:0000256" key="1">
    <source>
        <dbReference type="SAM" id="MobiDB-lite"/>
    </source>
</evidence>
<dbReference type="Proteomes" id="UP000518300">
    <property type="component" value="Unassembled WGS sequence"/>
</dbReference>
<organism evidence="2 3">
    <name type="scientific">Pyxidicoccus fallax</name>
    <dbReference type="NCBI Taxonomy" id="394095"/>
    <lineage>
        <taxon>Bacteria</taxon>
        <taxon>Pseudomonadati</taxon>
        <taxon>Myxococcota</taxon>
        <taxon>Myxococcia</taxon>
        <taxon>Myxococcales</taxon>
        <taxon>Cystobacterineae</taxon>
        <taxon>Myxococcaceae</taxon>
        <taxon>Pyxidicoccus</taxon>
    </lineage>
</organism>
<feature type="region of interest" description="Disordered" evidence="1">
    <location>
        <begin position="78"/>
        <end position="115"/>
    </location>
</feature>
<dbReference type="AlphaFoldDB" id="A0A848LXG3"/>
<accession>A0A848LXG3</accession>
<evidence type="ECO:0000313" key="2">
    <source>
        <dbReference type="EMBL" id="NMO21944.1"/>
    </source>
</evidence>
<sequence length="702" mass="77956">MRQWKRLGWMGLAVVAAGCGDSDKPARTNEPVQQAAKLESFADCQSLEQHIEDTATRQMRASLESIKDTGNWWWGFPTMDRGGGMPPPMPTTGEPPESDSDSSNGPDNHTGTNNQVEGVHEADFVQNDGTRIFVLSGPRLYMHRSWPAEQLTRTALLEVEGWPREMLLDSQRNRLVIASQVYEKRPGQPTREDGVGVAVDCVGFGCAYTYGDTLKVTVVDVSDSAAPRVLEQVYLPGGYLSARRVEGAVRLVLSDPFRWPNGMSFHPEYSPGLYEDKERLAEAVDALIAKNEQLIRGQTLEQWLPPGRRVDADGKVKPLAYACSDFMRANAPTGVGFVTVLSMNLDSGAGAGLDRTSLVAAPGEVYASKDSLYLATNHWWWWPEAGQKDFAYLHKFDIREPGRATYVGSGTMEGHIVNQFALDEHEGVLRVAATVTTRVMDPANPWGRPETVSRVSTFREDGGRLVELGRSEDLAKGESIFSARFVGKKGYIVTFLRTDPLFTFDLSDPAHPRKVGELKVPGFSTYIHPVGDTHLLALGEHRDEDGGWNGRAVKLTLFDVRDLAAPKEAFTQIVGTQSGGSEALYNHKAFNYFPAKGLLAVPFYDWEPSSGHDYWYGFRSELRLFRVDTTTGITPLGAMSMKDAYQTLNHRNWTWYWQPTVRRSVMADDYVYAITDAGLRVSRVDALQTPVATSLFEPPVMR</sequence>
<feature type="compositionally biased region" description="Polar residues" evidence="1">
    <location>
        <begin position="101"/>
        <end position="115"/>
    </location>
</feature>
<dbReference type="PROSITE" id="PS51257">
    <property type="entry name" value="PROKAR_LIPOPROTEIN"/>
    <property type="match status" value="1"/>
</dbReference>
<dbReference type="Pfam" id="PF09826">
    <property type="entry name" value="Beta_propel"/>
    <property type="match status" value="1"/>
</dbReference>
<dbReference type="RefSeq" id="WP_169351110.1">
    <property type="nucleotide sequence ID" value="NZ_JABBJJ010000368.1"/>
</dbReference>
<protein>
    <recommendedName>
        <fullName evidence="4">Lipoprotein</fullName>
    </recommendedName>
</protein>
<keyword evidence="3" id="KW-1185">Reference proteome</keyword>
<proteinExistence type="predicted"/>